<dbReference type="PIRSF" id="PIRSF016325">
    <property type="entry name" value="Phstyr_phstse_ac"/>
    <property type="match status" value="1"/>
</dbReference>
<dbReference type="GO" id="GO:0003755">
    <property type="term" value="F:peptidyl-prolyl cis-trans isomerase activity"/>
    <property type="evidence" value="ECO:0007669"/>
    <property type="project" value="UniProtKB-KW"/>
</dbReference>
<dbReference type="Pfam" id="PF03095">
    <property type="entry name" value="PTPA"/>
    <property type="match status" value="1"/>
</dbReference>
<evidence type="ECO:0000256" key="6">
    <source>
        <dbReference type="ARBA" id="ARBA00023235"/>
    </source>
</evidence>
<organism evidence="9 10">
    <name type="scientific">Plasmodium vivax</name>
    <name type="common">malaria parasite P. vivax</name>
    <dbReference type="NCBI Taxonomy" id="5855"/>
    <lineage>
        <taxon>Eukaryota</taxon>
        <taxon>Sar</taxon>
        <taxon>Alveolata</taxon>
        <taxon>Apicomplexa</taxon>
        <taxon>Aconoidasida</taxon>
        <taxon>Haemosporida</taxon>
        <taxon>Plasmodiidae</taxon>
        <taxon>Plasmodium</taxon>
        <taxon>Plasmodium (Plasmodium)</taxon>
    </lineage>
</organism>
<dbReference type="AlphaFoldDB" id="A0A1G4HIM9"/>
<dbReference type="SUPFAM" id="SSF140984">
    <property type="entry name" value="PTPA-like"/>
    <property type="match status" value="1"/>
</dbReference>
<evidence type="ECO:0000256" key="1">
    <source>
        <dbReference type="ARBA" id="ARBA00000971"/>
    </source>
</evidence>
<feature type="compositionally biased region" description="Low complexity" evidence="8">
    <location>
        <begin position="91"/>
        <end position="113"/>
    </location>
</feature>
<dbReference type="VEuPathDB" id="PlasmoDB:PVPAM_130034900"/>
<dbReference type="PANTHER" id="PTHR10012">
    <property type="entry name" value="SERINE/THREONINE-PROTEIN PHOSPHATASE 2A REGULATORY SUBUNIT B"/>
    <property type="match status" value="1"/>
</dbReference>
<comment type="function">
    <text evidence="7">PPIases accelerate the folding of proteins. It catalyzes the cis-trans isomerization of proline imidic peptide bonds in oligopeptides.</text>
</comment>
<gene>
    <name evidence="9" type="ORF">PVC01_130026700</name>
</gene>
<evidence type="ECO:0000256" key="3">
    <source>
        <dbReference type="ARBA" id="ARBA00011019"/>
    </source>
</evidence>
<dbReference type="FunFam" id="1.20.120.1150:FF:000005">
    <property type="entry name" value="Serine/threonine-protein phosphatase 2A activator"/>
    <property type="match status" value="1"/>
</dbReference>
<name>A0A1G4HIM9_PLAVI</name>
<dbReference type="CDD" id="cd04087">
    <property type="entry name" value="PTPA"/>
    <property type="match status" value="1"/>
</dbReference>
<comment type="catalytic activity">
    <reaction evidence="1 7">
        <text>[protein]-peptidylproline (omega=180) = [protein]-peptidylproline (omega=0)</text>
        <dbReference type="Rhea" id="RHEA:16237"/>
        <dbReference type="Rhea" id="RHEA-COMP:10747"/>
        <dbReference type="Rhea" id="RHEA-COMP:10748"/>
        <dbReference type="ChEBI" id="CHEBI:83833"/>
        <dbReference type="ChEBI" id="CHEBI:83834"/>
        <dbReference type="EC" id="5.2.1.8"/>
    </reaction>
</comment>
<keyword evidence="6 7" id="KW-0413">Isomerase</keyword>
<dbReference type="InterPro" id="IPR037218">
    <property type="entry name" value="PTPA_sf"/>
</dbReference>
<dbReference type="GO" id="GO:0005634">
    <property type="term" value="C:nucleus"/>
    <property type="evidence" value="ECO:0007669"/>
    <property type="project" value="TreeGrafter"/>
</dbReference>
<protein>
    <recommendedName>
        <fullName evidence="7">Serine/threonine-protein phosphatase 2A activator</fullName>
        <ecNumber evidence="7">5.2.1.8</ecNumber>
    </recommendedName>
    <alternativeName>
        <fullName evidence="7">Phosphotyrosyl phosphatase activator</fullName>
    </alternativeName>
</protein>
<dbReference type="VEuPathDB" id="PlasmoDB:PVX_085035"/>
<reference evidence="9 10" key="1">
    <citation type="submission" date="2016-07" db="EMBL/GenBank/DDBJ databases">
        <authorList>
            <consortium name="Pathogen Informatics"/>
        </authorList>
    </citation>
    <scope>NUCLEOTIDE SEQUENCE [LARGE SCALE GENOMIC DNA]</scope>
</reference>
<evidence type="ECO:0000256" key="7">
    <source>
        <dbReference type="RuleBase" id="RU361210"/>
    </source>
</evidence>
<keyword evidence="5 7" id="KW-0697">Rotamase</keyword>
<dbReference type="VEuPathDB" id="PlasmoDB:PVP01_1319300"/>
<evidence type="ECO:0000256" key="2">
    <source>
        <dbReference type="ARBA" id="ARBA00004496"/>
    </source>
</evidence>
<comment type="similarity">
    <text evidence="3 7">Belongs to the PTPA-type PPIase family.</text>
</comment>
<sequence>MASDAGLSFKVVDEDSVQRFIRSAAYNELIDFITHLNSSVVAVEMHPLDHFYSREDATEVATPTGEVAAPTGEVAAPTGEVAAPTGEVAAPTGEVTTPTGEVTTPAANVATPTGEVTPPSEQVENILLISRNVQNVLTLVKRMDKCIDLCPPIKQPTRFGNKGFQLFCDEYYKEIDESLPEILAQSGLKNLSEHTFQLGYYLKNSVGNRKRIDYGTGHELNFLLFLFCLNKLQFFGPPDHKHLVLVLYRQYLECVRRIQITYTVEPAGSRGAWGLDDFQFLVFLFGAAQLSYNTQIKTDDIEKKELLELWAPKYLYFDALKYISMLKHAPFHESSQMLYDISGVETWEKICSGLLKMYQAEIIQKRQILQHILFGKLIDF</sequence>
<dbReference type="Proteomes" id="UP000305196">
    <property type="component" value="Chromosome 13"/>
</dbReference>
<accession>A0A1G4HIM9</accession>
<evidence type="ECO:0000256" key="8">
    <source>
        <dbReference type="SAM" id="MobiDB-lite"/>
    </source>
</evidence>
<feature type="region of interest" description="Disordered" evidence="8">
    <location>
        <begin position="91"/>
        <end position="118"/>
    </location>
</feature>
<dbReference type="EMBL" id="LT615268">
    <property type="protein sequence ID" value="SCO74781.1"/>
    <property type="molecule type" value="Genomic_DNA"/>
</dbReference>
<dbReference type="GO" id="GO:0007052">
    <property type="term" value="P:mitotic spindle organization"/>
    <property type="evidence" value="ECO:0007669"/>
    <property type="project" value="TreeGrafter"/>
</dbReference>
<dbReference type="PANTHER" id="PTHR10012:SF0">
    <property type="entry name" value="SERINE_THREONINE-PROTEIN PHOSPHATASE 2A ACTIVATOR"/>
    <property type="match status" value="1"/>
</dbReference>
<proteinExistence type="inferred from homology"/>
<dbReference type="VEuPathDB" id="PlasmoDB:PVW1_130026400"/>
<dbReference type="GO" id="GO:0000159">
    <property type="term" value="C:protein phosphatase type 2A complex"/>
    <property type="evidence" value="ECO:0007669"/>
    <property type="project" value="TreeGrafter"/>
</dbReference>
<evidence type="ECO:0000313" key="9">
    <source>
        <dbReference type="EMBL" id="SCO74781.1"/>
    </source>
</evidence>
<dbReference type="GO" id="GO:0008160">
    <property type="term" value="F:protein tyrosine phosphatase activator activity"/>
    <property type="evidence" value="ECO:0007669"/>
    <property type="project" value="TreeGrafter"/>
</dbReference>
<evidence type="ECO:0000313" key="10">
    <source>
        <dbReference type="Proteomes" id="UP000305196"/>
    </source>
</evidence>
<evidence type="ECO:0000256" key="5">
    <source>
        <dbReference type="ARBA" id="ARBA00023110"/>
    </source>
</evidence>
<evidence type="ECO:0000256" key="4">
    <source>
        <dbReference type="ARBA" id="ARBA00022490"/>
    </source>
</evidence>
<dbReference type="InterPro" id="IPR004327">
    <property type="entry name" value="Phstyr_phstse_ac"/>
</dbReference>
<dbReference type="EC" id="5.2.1.8" evidence="7"/>
<keyword evidence="4 7" id="KW-0963">Cytoplasm</keyword>
<dbReference type="Gene3D" id="1.20.120.1150">
    <property type="match status" value="1"/>
</dbReference>
<dbReference type="GO" id="GO:0005737">
    <property type="term" value="C:cytoplasm"/>
    <property type="evidence" value="ECO:0007669"/>
    <property type="project" value="UniProtKB-SubCell"/>
</dbReference>
<dbReference type="InterPro" id="IPR043170">
    <property type="entry name" value="PTPA_C_lid"/>
</dbReference>
<comment type="subcellular location">
    <subcellularLocation>
        <location evidence="2 7">Cytoplasm</location>
    </subcellularLocation>
</comment>
<dbReference type="Gene3D" id="1.20.5.340">
    <property type="match status" value="1"/>
</dbReference>